<evidence type="ECO:0000256" key="5">
    <source>
        <dbReference type="ARBA" id="ARBA00022989"/>
    </source>
</evidence>
<dbReference type="InterPro" id="IPR003400">
    <property type="entry name" value="ExbD"/>
</dbReference>
<evidence type="ECO:0000256" key="1">
    <source>
        <dbReference type="ARBA" id="ARBA00004162"/>
    </source>
</evidence>
<keyword evidence="7" id="KW-0813">Transport</keyword>
<evidence type="ECO:0000313" key="8">
    <source>
        <dbReference type="EMBL" id="AHF15757.1"/>
    </source>
</evidence>
<dbReference type="EMBL" id="CP007035">
    <property type="protein sequence ID" value="AHF15757.1"/>
    <property type="molecule type" value="Genomic_DNA"/>
</dbReference>
<evidence type="ECO:0000256" key="2">
    <source>
        <dbReference type="ARBA" id="ARBA00005811"/>
    </source>
</evidence>
<keyword evidence="9" id="KW-1185">Reference proteome</keyword>
<dbReference type="GO" id="GO:0005886">
    <property type="term" value="C:plasma membrane"/>
    <property type="evidence" value="ECO:0007669"/>
    <property type="project" value="UniProtKB-SubCell"/>
</dbReference>
<evidence type="ECO:0000256" key="3">
    <source>
        <dbReference type="ARBA" id="ARBA00022475"/>
    </source>
</evidence>
<dbReference type="Pfam" id="PF02472">
    <property type="entry name" value="ExbD"/>
    <property type="match status" value="1"/>
</dbReference>
<keyword evidence="3" id="KW-1003">Cell membrane</keyword>
<dbReference type="PANTHER" id="PTHR30558">
    <property type="entry name" value="EXBD MEMBRANE COMPONENT OF PMF-DRIVEN MACROMOLECULE IMPORT SYSTEM"/>
    <property type="match status" value="1"/>
</dbReference>
<keyword evidence="6" id="KW-0472">Membrane</keyword>
<keyword evidence="4 7" id="KW-0812">Transmembrane</keyword>
<protein>
    <submittedName>
        <fullName evidence="8">Outer membrane transport energization protein ExbD</fullName>
    </submittedName>
</protein>
<evidence type="ECO:0000256" key="7">
    <source>
        <dbReference type="RuleBase" id="RU003879"/>
    </source>
</evidence>
<dbReference type="HOGENOM" id="CLU_085305_0_0_10"/>
<comment type="similarity">
    <text evidence="2 7">Belongs to the ExbD/TolR family.</text>
</comment>
<dbReference type="STRING" id="929713.NIASO_12535"/>
<dbReference type="Proteomes" id="UP000003586">
    <property type="component" value="Chromosome"/>
</dbReference>
<dbReference type="GO" id="GO:0022857">
    <property type="term" value="F:transmembrane transporter activity"/>
    <property type="evidence" value="ECO:0007669"/>
    <property type="project" value="InterPro"/>
</dbReference>
<dbReference type="PANTHER" id="PTHR30558:SF3">
    <property type="entry name" value="BIOPOLYMER TRANSPORT PROTEIN EXBD-RELATED"/>
    <property type="match status" value="1"/>
</dbReference>
<reference evidence="8 9" key="1">
    <citation type="submission" date="2013-12" db="EMBL/GenBank/DDBJ databases">
        <authorList>
            <consortium name="DOE Joint Genome Institute"/>
            <person name="Eisen J."/>
            <person name="Huntemann M."/>
            <person name="Han J."/>
            <person name="Chen A."/>
            <person name="Kyrpides N."/>
            <person name="Mavromatis K."/>
            <person name="Markowitz V."/>
            <person name="Palaniappan K."/>
            <person name="Ivanova N."/>
            <person name="Schaumberg A."/>
            <person name="Pati A."/>
            <person name="Liolios K."/>
            <person name="Nordberg H.P."/>
            <person name="Cantor M.N."/>
            <person name="Hua S.X."/>
            <person name="Woyke T."/>
        </authorList>
    </citation>
    <scope>NUCLEOTIDE SEQUENCE [LARGE SCALE GENOMIC DNA]</scope>
    <source>
        <strain evidence="9">DSM 19437</strain>
    </source>
</reference>
<dbReference type="RefSeq" id="WP_008585995.1">
    <property type="nucleotide sequence ID" value="NZ_CP007035.1"/>
</dbReference>
<comment type="subcellular location">
    <subcellularLocation>
        <location evidence="1">Cell membrane</location>
        <topology evidence="1">Single-pass membrane protein</topology>
    </subcellularLocation>
    <subcellularLocation>
        <location evidence="7">Cell membrane</location>
        <topology evidence="7">Single-pass type II membrane protein</topology>
    </subcellularLocation>
</comment>
<evidence type="ECO:0000256" key="4">
    <source>
        <dbReference type="ARBA" id="ARBA00022692"/>
    </source>
</evidence>
<dbReference type="KEGG" id="nso:NIASO_12535"/>
<accession>W0EYC9</accession>
<evidence type="ECO:0000256" key="6">
    <source>
        <dbReference type="ARBA" id="ARBA00023136"/>
    </source>
</evidence>
<name>W0EYC9_9BACT</name>
<keyword evidence="5" id="KW-1133">Transmembrane helix</keyword>
<proteinExistence type="inferred from homology"/>
<sequence length="191" mass="21059">MDSIETVARPVSSKRNRRKAFRSPSLRIDMTPMVDLGFLLITFFIYTSTMSEPATTDLFMPKDGPPITTAASGAFTILVGDNGAVAYYEETLKPDASNLHRGSLTELRSALIRKKKEVMAAYIPDAACEAKAAAEKRSPDDCRQSKLMVLIKPGKNANYKTIVNVLDEMTINRIGRYALITPTADEAKRIP</sequence>
<dbReference type="OrthoDB" id="952702at2"/>
<organism evidence="8 9">
    <name type="scientific">Niabella soli DSM 19437</name>
    <dbReference type="NCBI Taxonomy" id="929713"/>
    <lineage>
        <taxon>Bacteria</taxon>
        <taxon>Pseudomonadati</taxon>
        <taxon>Bacteroidota</taxon>
        <taxon>Chitinophagia</taxon>
        <taxon>Chitinophagales</taxon>
        <taxon>Chitinophagaceae</taxon>
        <taxon>Niabella</taxon>
    </lineage>
</organism>
<keyword evidence="7" id="KW-0653">Protein transport</keyword>
<gene>
    <name evidence="8" type="ORF">NIASO_12535</name>
</gene>
<dbReference type="GO" id="GO:0015031">
    <property type="term" value="P:protein transport"/>
    <property type="evidence" value="ECO:0007669"/>
    <property type="project" value="UniProtKB-KW"/>
</dbReference>
<dbReference type="AlphaFoldDB" id="W0EYC9"/>
<dbReference type="eggNOG" id="COG0848">
    <property type="taxonomic scope" value="Bacteria"/>
</dbReference>
<evidence type="ECO:0000313" key="9">
    <source>
        <dbReference type="Proteomes" id="UP000003586"/>
    </source>
</evidence>